<dbReference type="PANTHER" id="PTHR11733:SF241">
    <property type="entry name" value="GH26575P-RELATED"/>
    <property type="match status" value="1"/>
</dbReference>
<organism evidence="1 2">
    <name type="scientific">Haemaphysalis longicornis</name>
    <name type="common">Bush tick</name>
    <dbReference type="NCBI Taxonomy" id="44386"/>
    <lineage>
        <taxon>Eukaryota</taxon>
        <taxon>Metazoa</taxon>
        <taxon>Ecdysozoa</taxon>
        <taxon>Arthropoda</taxon>
        <taxon>Chelicerata</taxon>
        <taxon>Arachnida</taxon>
        <taxon>Acari</taxon>
        <taxon>Parasitiformes</taxon>
        <taxon>Ixodida</taxon>
        <taxon>Ixodoidea</taxon>
        <taxon>Ixodidae</taxon>
        <taxon>Haemaphysalinae</taxon>
        <taxon>Haemaphysalis</taxon>
    </lineage>
</organism>
<proteinExistence type="predicted"/>
<comment type="caution">
    <text evidence="1">The sequence shown here is derived from an EMBL/GenBank/DDBJ whole genome shotgun (WGS) entry which is preliminary data.</text>
</comment>
<dbReference type="InterPro" id="IPR042089">
    <property type="entry name" value="Peptidase_M13_dom_2"/>
</dbReference>
<dbReference type="InterPro" id="IPR024079">
    <property type="entry name" value="MetalloPept_cat_dom_sf"/>
</dbReference>
<accession>A0A9J6GNM4</accession>
<evidence type="ECO:0000313" key="2">
    <source>
        <dbReference type="Proteomes" id="UP000821853"/>
    </source>
</evidence>
<evidence type="ECO:0000313" key="1">
    <source>
        <dbReference type="EMBL" id="KAH9377205.1"/>
    </source>
</evidence>
<reference evidence="1 2" key="1">
    <citation type="journal article" date="2020" name="Cell">
        <title>Large-Scale Comparative Analyses of Tick Genomes Elucidate Their Genetic Diversity and Vector Capacities.</title>
        <authorList>
            <consortium name="Tick Genome and Microbiome Consortium (TIGMIC)"/>
            <person name="Jia N."/>
            <person name="Wang J."/>
            <person name="Shi W."/>
            <person name="Du L."/>
            <person name="Sun Y."/>
            <person name="Zhan W."/>
            <person name="Jiang J.F."/>
            <person name="Wang Q."/>
            <person name="Zhang B."/>
            <person name="Ji P."/>
            <person name="Bell-Sakyi L."/>
            <person name="Cui X.M."/>
            <person name="Yuan T.T."/>
            <person name="Jiang B.G."/>
            <person name="Yang W.F."/>
            <person name="Lam T.T."/>
            <person name="Chang Q.C."/>
            <person name="Ding S.J."/>
            <person name="Wang X.J."/>
            <person name="Zhu J.G."/>
            <person name="Ruan X.D."/>
            <person name="Zhao L."/>
            <person name="Wei J.T."/>
            <person name="Ye R.Z."/>
            <person name="Que T.C."/>
            <person name="Du C.H."/>
            <person name="Zhou Y.H."/>
            <person name="Cheng J.X."/>
            <person name="Dai P.F."/>
            <person name="Guo W.B."/>
            <person name="Han X.H."/>
            <person name="Huang E.J."/>
            <person name="Li L.F."/>
            <person name="Wei W."/>
            <person name="Gao Y.C."/>
            <person name="Liu J.Z."/>
            <person name="Shao H.Z."/>
            <person name="Wang X."/>
            <person name="Wang C.C."/>
            <person name="Yang T.C."/>
            <person name="Huo Q.B."/>
            <person name="Li W."/>
            <person name="Chen H.Y."/>
            <person name="Chen S.E."/>
            <person name="Zhou L.G."/>
            <person name="Ni X.B."/>
            <person name="Tian J.H."/>
            <person name="Sheng Y."/>
            <person name="Liu T."/>
            <person name="Pan Y.S."/>
            <person name="Xia L.Y."/>
            <person name="Li J."/>
            <person name="Zhao F."/>
            <person name="Cao W.C."/>
        </authorList>
    </citation>
    <scope>NUCLEOTIDE SEQUENCE [LARGE SCALE GENOMIC DNA]</scope>
    <source>
        <strain evidence="1">HaeL-2018</strain>
    </source>
</reference>
<sequence length="471" mass="53629">MKKTEAMMLQGASENKTYYQRFFEKLAEDFSRPGAKATSYEEHRNIESRVLQRLQNIYWMKNFTTATNTSVEEVITLSNYSIKRSDWDKKLNAHFNVTPGGFDAYSFTIYNTEFFGAFFQLLSSDNETAIAYYVGWCIVQVVSQLATKELIRYSYTNDYEAITGHEYLCSTMTLNYFGLPFYAGYMSGYMRPPLTISRAHKIFKNAKATFGTALERSDFKKFFAPLSRMSIGSETSIVELVRKRNEYVLNSMYMRFPDMKQSIWSNIPEATHARRITELNETLLDYIDVDLQAVYRLRKQHVQLLPIAFEAPFYDDDTIAAANYGALGSEMASGLATLIITIMNMSANDTFAKLGSNSSCLATSQLTSTAASHPMSEKNDLELLVRSTALRMTYYAYFAGDRDWRDYRLSGYTQLTDKKLLFIFWCILQCGKPDAKFKCNGPVEAFKSFGTAFGCSPGDPMHSGRDCVALI</sequence>
<dbReference type="Proteomes" id="UP000821853">
    <property type="component" value="Unassembled WGS sequence"/>
</dbReference>
<dbReference type="AlphaFoldDB" id="A0A9J6GNM4"/>
<dbReference type="EMBL" id="JABSTR010000008">
    <property type="protein sequence ID" value="KAH9377205.1"/>
    <property type="molecule type" value="Genomic_DNA"/>
</dbReference>
<keyword evidence="2" id="KW-1185">Reference proteome</keyword>
<gene>
    <name evidence="1" type="ORF">HPB48_011009</name>
</gene>
<dbReference type="SUPFAM" id="SSF55486">
    <property type="entry name" value="Metalloproteases ('zincins'), catalytic domain"/>
    <property type="match status" value="1"/>
</dbReference>
<dbReference type="VEuPathDB" id="VectorBase:HLOH_054557"/>
<dbReference type="GO" id="GO:0004222">
    <property type="term" value="F:metalloendopeptidase activity"/>
    <property type="evidence" value="ECO:0007669"/>
    <property type="project" value="InterPro"/>
</dbReference>
<dbReference type="GO" id="GO:0005886">
    <property type="term" value="C:plasma membrane"/>
    <property type="evidence" value="ECO:0007669"/>
    <property type="project" value="TreeGrafter"/>
</dbReference>
<dbReference type="GO" id="GO:0016485">
    <property type="term" value="P:protein processing"/>
    <property type="evidence" value="ECO:0007669"/>
    <property type="project" value="TreeGrafter"/>
</dbReference>
<protein>
    <submittedName>
        <fullName evidence="1">Uncharacterized protein</fullName>
    </submittedName>
</protein>
<dbReference type="PROSITE" id="PS51885">
    <property type="entry name" value="NEPRILYSIN"/>
    <property type="match status" value="1"/>
</dbReference>
<dbReference type="Gene3D" id="1.10.1380.10">
    <property type="entry name" value="Neutral endopeptidase , domain2"/>
    <property type="match status" value="1"/>
</dbReference>
<name>A0A9J6GNM4_HAELO</name>
<dbReference type="Gene3D" id="3.40.390.10">
    <property type="entry name" value="Collagenase (Catalytic Domain)"/>
    <property type="match status" value="1"/>
</dbReference>
<dbReference type="PANTHER" id="PTHR11733">
    <property type="entry name" value="ZINC METALLOPROTEASE FAMILY M13 NEPRILYSIN-RELATED"/>
    <property type="match status" value="1"/>
</dbReference>
<dbReference type="OrthoDB" id="6507247at2759"/>
<dbReference type="InterPro" id="IPR000718">
    <property type="entry name" value="Peptidase_M13"/>
</dbReference>